<gene>
    <name evidence="3" type="ORF">D5S19_09890</name>
</gene>
<name>A0A419I6V8_9PSEU</name>
<dbReference type="GO" id="GO:0009055">
    <property type="term" value="F:electron transfer activity"/>
    <property type="evidence" value="ECO:0007669"/>
    <property type="project" value="InterPro"/>
</dbReference>
<dbReference type="Proteomes" id="UP000285112">
    <property type="component" value="Unassembled WGS sequence"/>
</dbReference>
<keyword evidence="4" id="KW-1185">Reference proteome</keyword>
<evidence type="ECO:0000313" key="3">
    <source>
        <dbReference type="EMBL" id="RJQ87280.1"/>
    </source>
</evidence>
<comment type="caution">
    <text evidence="3">The sequence shown here is derived from an EMBL/GenBank/DDBJ whole genome shotgun (WGS) entry which is preliminary data.</text>
</comment>
<organism evidence="3 4">
    <name type="scientific">Amycolatopsis panacis</name>
    <dbReference type="NCBI Taxonomy" id="2340917"/>
    <lineage>
        <taxon>Bacteria</taxon>
        <taxon>Bacillati</taxon>
        <taxon>Actinomycetota</taxon>
        <taxon>Actinomycetes</taxon>
        <taxon>Pseudonocardiales</taxon>
        <taxon>Pseudonocardiaceae</taxon>
        <taxon>Amycolatopsis</taxon>
    </lineage>
</organism>
<reference evidence="3 4" key="1">
    <citation type="submission" date="2018-09" db="EMBL/GenBank/DDBJ databases">
        <title>YIM PH 21725 draft genome.</title>
        <authorList>
            <person name="Miao C."/>
        </authorList>
    </citation>
    <scope>NUCLEOTIDE SEQUENCE [LARGE SCALE GENOMIC DNA]</scope>
    <source>
        <strain evidence="4">YIM PH21725</strain>
    </source>
</reference>
<protein>
    <submittedName>
        <fullName evidence="3">Flavodoxin family protein</fullName>
    </submittedName>
</protein>
<proteinExistence type="predicted"/>
<evidence type="ECO:0000256" key="1">
    <source>
        <dbReference type="SAM" id="MobiDB-lite"/>
    </source>
</evidence>
<dbReference type="GO" id="GO:0010181">
    <property type="term" value="F:FMN binding"/>
    <property type="evidence" value="ECO:0007669"/>
    <property type="project" value="InterPro"/>
</dbReference>
<feature type="domain" description="Flavodoxin-like" evidence="2">
    <location>
        <begin position="3"/>
        <end position="162"/>
    </location>
</feature>
<dbReference type="PROSITE" id="PS00201">
    <property type="entry name" value="FLAVODOXIN"/>
    <property type="match status" value="1"/>
</dbReference>
<dbReference type="Gene3D" id="3.40.50.360">
    <property type="match status" value="1"/>
</dbReference>
<dbReference type="AlphaFoldDB" id="A0A419I6V8"/>
<dbReference type="EMBL" id="QZFV01000069">
    <property type="protein sequence ID" value="RJQ87280.1"/>
    <property type="molecule type" value="Genomic_DNA"/>
</dbReference>
<dbReference type="InterPro" id="IPR001226">
    <property type="entry name" value="Flavodoxin_CS"/>
</dbReference>
<evidence type="ECO:0000259" key="2">
    <source>
        <dbReference type="PROSITE" id="PS50902"/>
    </source>
</evidence>
<accession>A0A419I6V8</accession>
<dbReference type="PROSITE" id="PS50902">
    <property type="entry name" value="FLAVODOXIN_LIKE"/>
    <property type="match status" value="1"/>
</dbReference>
<dbReference type="SUPFAM" id="SSF52218">
    <property type="entry name" value="Flavoproteins"/>
    <property type="match status" value="1"/>
</dbReference>
<dbReference type="RefSeq" id="WP_120023091.1">
    <property type="nucleotide sequence ID" value="NZ_QZFV01000069.1"/>
</dbReference>
<dbReference type="InterPro" id="IPR008254">
    <property type="entry name" value="Flavodoxin/NO_synth"/>
</dbReference>
<feature type="region of interest" description="Disordered" evidence="1">
    <location>
        <begin position="57"/>
        <end position="78"/>
    </location>
</feature>
<sequence length="170" mass="17986">MRAIVVYESMFGNTEEVAYAVGEGCGASEVFAVNQAPGDLRGYDLLVVGAPTHVHGLSRPSTRKAAAEQEQGGARTGEPGLREWLGAFAALPPALETAVFDTRIGKPRWLTGSAARSAAKILRDLGRAPAEVESFLVEGDGPDTKLVAGEATRARDWGAGLRLRRRASRA</sequence>
<dbReference type="OrthoDB" id="3253043at2"/>
<evidence type="ECO:0000313" key="4">
    <source>
        <dbReference type="Proteomes" id="UP000285112"/>
    </source>
</evidence>
<dbReference type="InterPro" id="IPR029039">
    <property type="entry name" value="Flavoprotein-like_sf"/>
</dbReference>